<proteinExistence type="predicted"/>
<protein>
    <submittedName>
        <fullName evidence="1">Uncharacterized protein</fullName>
    </submittedName>
</protein>
<dbReference type="Proteomes" id="UP001586593">
    <property type="component" value="Unassembled WGS sequence"/>
</dbReference>
<reference evidence="1 2" key="1">
    <citation type="journal article" date="2024" name="Commun. Biol.">
        <title>Comparative genomic analysis of thermophilic fungi reveals convergent evolutionary adaptations and gene losses.</title>
        <authorList>
            <person name="Steindorff A.S."/>
            <person name="Aguilar-Pontes M.V."/>
            <person name="Robinson A.J."/>
            <person name="Andreopoulos B."/>
            <person name="LaButti K."/>
            <person name="Kuo A."/>
            <person name="Mondo S."/>
            <person name="Riley R."/>
            <person name="Otillar R."/>
            <person name="Haridas S."/>
            <person name="Lipzen A."/>
            <person name="Grimwood J."/>
            <person name="Schmutz J."/>
            <person name="Clum A."/>
            <person name="Reid I.D."/>
            <person name="Moisan M.C."/>
            <person name="Butler G."/>
            <person name="Nguyen T.T.M."/>
            <person name="Dewar K."/>
            <person name="Conant G."/>
            <person name="Drula E."/>
            <person name="Henrissat B."/>
            <person name="Hansel C."/>
            <person name="Singer S."/>
            <person name="Hutchinson M.I."/>
            <person name="de Vries R.P."/>
            <person name="Natvig D.O."/>
            <person name="Powell A.J."/>
            <person name="Tsang A."/>
            <person name="Grigoriev I.V."/>
        </authorList>
    </citation>
    <scope>NUCLEOTIDE SEQUENCE [LARGE SCALE GENOMIC DNA]</scope>
    <source>
        <strain evidence="1 2">ATCC 24622</strain>
    </source>
</reference>
<gene>
    <name evidence="1" type="ORF">VTK73DRAFT_3186</name>
</gene>
<accession>A0ABR3X064</accession>
<keyword evidence="2" id="KW-1185">Reference proteome</keyword>
<sequence>MFGRFDPIPTFFSPFGAASRCRALEGARHLVRSSFDAIDALWIRDGIYLLPFKQEWRASHMRTPKTRLQLCCKLGNARRGHVEGQRYDWFECPGDGLVLQWHAPAHPNSKRSSRDQPKSHGLLRVDDLVAGPSMRQFGARSRRRFDVGQGKQCNIA</sequence>
<dbReference type="EMBL" id="JAZHXJ010000198">
    <property type="protein sequence ID" value="KAL1869319.1"/>
    <property type="molecule type" value="Genomic_DNA"/>
</dbReference>
<organism evidence="1 2">
    <name type="scientific">Phialemonium thermophilum</name>
    <dbReference type="NCBI Taxonomy" id="223376"/>
    <lineage>
        <taxon>Eukaryota</taxon>
        <taxon>Fungi</taxon>
        <taxon>Dikarya</taxon>
        <taxon>Ascomycota</taxon>
        <taxon>Pezizomycotina</taxon>
        <taxon>Sordariomycetes</taxon>
        <taxon>Sordariomycetidae</taxon>
        <taxon>Cephalothecales</taxon>
        <taxon>Cephalothecaceae</taxon>
        <taxon>Phialemonium</taxon>
    </lineage>
</organism>
<name>A0ABR3X064_9PEZI</name>
<comment type="caution">
    <text evidence="1">The sequence shown here is derived from an EMBL/GenBank/DDBJ whole genome shotgun (WGS) entry which is preliminary data.</text>
</comment>
<evidence type="ECO:0000313" key="2">
    <source>
        <dbReference type="Proteomes" id="UP001586593"/>
    </source>
</evidence>
<evidence type="ECO:0000313" key="1">
    <source>
        <dbReference type="EMBL" id="KAL1869319.1"/>
    </source>
</evidence>